<keyword evidence="3" id="KW-0732">Signal</keyword>
<dbReference type="Ensembl" id="ENSCINT00000000394.3">
    <property type="protein sequence ID" value="ENSCINP00000000394.3"/>
    <property type="gene ID" value="ENSCING00000012852.2"/>
</dbReference>
<evidence type="ECO:0000256" key="2">
    <source>
        <dbReference type="ARBA" id="ARBA00023180"/>
    </source>
</evidence>
<dbReference type="InterPro" id="IPR029058">
    <property type="entry name" value="AB_hydrolase_fold"/>
</dbReference>
<feature type="signal peptide" evidence="3">
    <location>
        <begin position="1"/>
        <end position="19"/>
    </location>
</feature>
<dbReference type="GO" id="GO:0008239">
    <property type="term" value="F:dipeptidyl-peptidase activity"/>
    <property type="evidence" value="ECO:0000318"/>
    <property type="project" value="GO_Central"/>
</dbReference>
<dbReference type="SUPFAM" id="SSF82171">
    <property type="entry name" value="DPP6 N-terminal domain-like"/>
    <property type="match status" value="1"/>
</dbReference>
<dbReference type="EMBL" id="EAAA01003013">
    <property type="status" value="NOT_ANNOTATED_CDS"/>
    <property type="molecule type" value="Genomic_DNA"/>
</dbReference>
<dbReference type="Gene3D" id="3.40.50.1820">
    <property type="entry name" value="alpha/beta hydrolase"/>
    <property type="match status" value="1"/>
</dbReference>
<dbReference type="Gene3D" id="2.140.10.30">
    <property type="entry name" value="Dipeptidylpeptidase IV, N-terminal domain"/>
    <property type="match status" value="1"/>
</dbReference>
<dbReference type="GO" id="GO:0006508">
    <property type="term" value="P:proteolysis"/>
    <property type="evidence" value="ECO:0000318"/>
    <property type="project" value="GO_Central"/>
</dbReference>
<dbReference type="Pfam" id="PF00326">
    <property type="entry name" value="Peptidase_S9"/>
    <property type="match status" value="1"/>
</dbReference>
<dbReference type="HOGENOM" id="CLU_006105_4_0_1"/>
<dbReference type="Proteomes" id="UP000008144">
    <property type="component" value="Chromosome 9"/>
</dbReference>
<protein>
    <submittedName>
        <fullName evidence="6">Uncharacterized protein</fullName>
    </submittedName>
</protein>
<proteinExistence type="predicted"/>
<feature type="domain" description="Dipeptidylpeptidase IV N-terminal" evidence="5">
    <location>
        <begin position="106"/>
        <end position="486"/>
    </location>
</feature>
<evidence type="ECO:0000259" key="4">
    <source>
        <dbReference type="Pfam" id="PF00326"/>
    </source>
</evidence>
<reference evidence="6" key="2">
    <citation type="journal article" date="2008" name="Genome Biol.">
        <title>Improved genome assembly and evidence-based global gene model set for the chordate Ciona intestinalis: new insight into intron and operon populations.</title>
        <authorList>
            <person name="Satou Y."/>
            <person name="Mineta K."/>
            <person name="Ogasawara M."/>
            <person name="Sasakura Y."/>
            <person name="Shoguchi E."/>
            <person name="Ueno K."/>
            <person name="Yamada L."/>
            <person name="Matsumoto J."/>
            <person name="Wasserscheid J."/>
            <person name="Dewar K."/>
            <person name="Wiley G.B."/>
            <person name="Macmil S.L."/>
            <person name="Roe B.A."/>
            <person name="Zeller R.W."/>
            <person name="Hastings K.E."/>
            <person name="Lemaire P."/>
            <person name="Lindquist E."/>
            <person name="Endo T."/>
            <person name="Hotta K."/>
            <person name="Inaba K."/>
        </authorList>
    </citation>
    <scope>NUCLEOTIDE SEQUENCE [LARGE SCALE GENOMIC DNA]</scope>
    <source>
        <strain evidence="6">wild type</strain>
    </source>
</reference>
<feature type="chain" id="PRO_5003344401" evidence="3">
    <location>
        <begin position="20"/>
        <end position="787"/>
    </location>
</feature>
<sequence>MKTLHVALLVVGGIAVVCAIVIPCAILIPQASPDTRPVFTFDDIYNNKYNYKSIYPSWDENQSDFLYFDGGNVTRRVIQNPYDDVEQVAPDTLCVKYGGCRSWSVSADAKFVFYIYNYTKVWRHSYLADFAIWDVVKAVEVEVPGFPKDAQIHYMKWSPTGHKLVYVHQFNVKLIEDVGAATPTIVDVSPTDGMKNIKYYGIPDWMYEEEMVSTNNVLYWNTDSTKIAFLETNTSNVELIKYSWYGDAQYPETIEIAYPKAGTTISTVKMWVYDITTNKLDELAAPAEFSTPGTYYFSRFTWQDPSNCLVSWTNRLQTKSIGHLCVMSGADTSYSCSSTAANTEEVVGGWVGSFGPFYPKWITGTNDYVTIYARANDGDASDGFWQLAYVAEGAANFEWITKTKYDITEVTYYDATNKYVYYTAAYNEARRRHIFRVLATARDQAAPECMTCKLMDTYPDRCGWVTPSFNNDGSAVVINCRGYWIPMTLYINIDATGTWQSEVLLENNTELFTKVESVKWPRKIYGTFASSDYPTKPYNYEMWVPADFDPTKKYPVLLEVYAGPEFQKIQDVWRKGFAQTYMVSTRDVIVVSVDGRGSAFEGYKFMRQVYLKLGQYEPVDQTAFVRYLIDTYDYVDASHVALWGWSYGGYTTSHTIGYDGGKTFQCGLAVAPLGDWTWYDAMYAERYMGNLTTNADGLSFYFQKASIVRGHDLNNFKNAWYTLIHGTADDNVHFQSAAEMEKALVEHDVDFDDFFYADQAHSINIGNANKHIYRQIDLRLSHCLGRV</sequence>
<dbReference type="PANTHER" id="PTHR11731:SF202">
    <property type="entry name" value="DIPEPTIDYL PEPTIDASE FAMILY MEMBER 2"/>
    <property type="match status" value="1"/>
</dbReference>
<dbReference type="InterPro" id="IPR001375">
    <property type="entry name" value="Peptidase_S9_cat"/>
</dbReference>
<reference evidence="6" key="4">
    <citation type="submission" date="2025-09" db="UniProtKB">
        <authorList>
            <consortium name="Ensembl"/>
        </authorList>
    </citation>
    <scope>IDENTIFICATION</scope>
</reference>
<accession>F6V5Q8</accession>
<evidence type="ECO:0000259" key="5">
    <source>
        <dbReference type="Pfam" id="PF00930"/>
    </source>
</evidence>
<dbReference type="OMA" id="WLEDVTH"/>
<organism evidence="6 7">
    <name type="scientific">Ciona intestinalis</name>
    <name type="common">Transparent sea squirt</name>
    <name type="synonym">Ascidia intestinalis</name>
    <dbReference type="NCBI Taxonomy" id="7719"/>
    <lineage>
        <taxon>Eukaryota</taxon>
        <taxon>Metazoa</taxon>
        <taxon>Chordata</taxon>
        <taxon>Tunicata</taxon>
        <taxon>Ascidiacea</taxon>
        <taxon>Phlebobranchia</taxon>
        <taxon>Cionidae</taxon>
        <taxon>Ciona</taxon>
    </lineage>
</organism>
<name>F6V5Q8_CIOIN</name>
<dbReference type="GO" id="GO:0005886">
    <property type="term" value="C:plasma membrane"/>
    <property type="evidence" value="ECO:0000318"/>
    <property type="project" value="GO_Central"/>
</dbReference>
<keyword evidence="2" id="KW-0325">Glycoprotein</keyword>
<comment type="subcellular location">
    <subcellularLocation>
        <location evidence="1">Cell membrane</location>
        <topology evidence="1">Single-pass type II membrane protein</topology>
    </subcellularLocation>
</comment>
<dbReference type="AlphaFoldDB" id="F6V5Q8"/>
<keyword evidence="7" id="KW-1185">Reference proteome</keyword>
<reference evidence="6" key="3">
    <citation type="submission" date="2025-08" db="UniProtKB">
        <authorList>
            <consortium name="Ensembl"/>
        </authorList>
    </citation>
    <scope>IDENTIFICATION</scope>
</reference>
<dbReference type="STRING" id="7719.ENSCINP00000000394"/>
<evidence type="ECO:0000313" key="7">
    <source>
        <dbReference type="Proteomes" id="UP000008144"/>
    </source>
</evidence>
<evidence type="ECO:0000256" key="1">
    <source>
        <dbReference type="ARBA" id="ARBA00004401"/>
    </source>
</evidence>
<evidence type="ECO:0000313" key="6">
    <source>
        <dbReference type="Ensembl" id="ENSCINP00000000394.3"/>
    </source>
</evidence>
<dbReference type="InParanoid" id="F6V5Q8"/>
<dbReference type="GeneTree" id="ENSGT00940000161291"/>
<dbReference type="InterPro" id="IPR002469">
    <property type="entry name" value="Peptidase_S9B_N"/>
</dbReference>
<dbReference type="PANTHER" id="PTHR11731">
    <property type="entry name" value="PROTEASE FAMILY S9B,C DIPEPTIDYL-PEPTIDASE IV-RELATED"/>
    <property type="match status" value="1"/>
</dbReference>
<dbReference type="InterPro" id="IPR050278">
    <property type="entry name" value="Serine_Prot_S9B/DPPIV"/>
</dbReference>
<reference evidence="7" key="1">
    <citation type="journal article" date="2002" name="Science">
        <title>The draft genome of Ciona intestinalis: insights into chordate and vertebrate origins.</title>
        <authorList>
            <person name="Dehal P."/>
            <person name="Satou Y."/>
            <person name="Campbell R.K."/>
            <person name="Chapman J."/>
            <person name="Degnan B."/>
            <person name="De Tomaso A."/>
            <person name="Davidson B."/>
            <person name="Di Gregorio A."/>
            <person name="Gelpke M."/>
            <person name="Goodstein D.M."/>
            <person name="Harafuji N."/>
            <person name="Hastings K.E."/>
            <person name="Ho I."/>
            <person name="Hotta K."/>
            <person name="Huang W."/>
            <person name="Kawashima T."/>
            <person name="Lemaire P."/>
            <person name="Martinez D."/>
            <person name="Meinertzhagen I.A."/>
            <person name="Necula S."/>
            <person name="Nonaka M."/>
            <person name="Putnam N."/>
            <person name="Rash S."/>
            <person name="Saiga H."/>
            <person name="Satake M."/>
            <person name="Terry A."/>
            <person name="Yamada L."/>
            <person name="Wang H.G."/>
            <person name="Awazu S."/>
            <person name="Azumi K."/>
            <person name="Boore J."/>
            <person name="Branno M."/>
            <person name="Chin-Bow S."/>
            <person name="DeSantis R."/>
            <person name="Doyle S."/>
            <person name="Francino P."/>
            <person name="Keys D.N."/>
            <person name="Haga S."/>
            <person name="Hayashi H."/>
            <person name="Hino K."/>
            <person name="Imai K.S."/>
            <person name="Inaba K."/>
            <person name="Kano S."/>
            <person name="Kobayashi K."/>
            <person name="Kobayashi M."/>
            <person name="Lee B.I."/>
            <person name="Makabe K.W."/>
            <person name="Manohar C."/>
            <person name="Matassi G."/>
            <person name="Medina M."/>
            <person name="Mochizuki Y."/>
            <person name="Mount S."/>
            <person name="Morishita T."/>
            <person name="Miura S."/>
            <person name="Nakayama A."/>
            <person name="Nishizaka S."/>
            <person name="Nomoto H."/>
            <person name="Ohta F."/>
            <person name="Oishi K."/>
            <person name="Rigoutsos I."/>
            <person name="Sano M."/>
            <person name="Sasaki A."/>
            <person name="Sasakura Y."/>
            <person name="Shoguchi E."/>
            <person name="Shin-i T."/>
            <person name="Spagnuolo A."/>
            <person name="Stainier D."/>
            <person name="Suzuki M.M."/>
            <person name="Tassy O."/>
            <person name="Takatori N."/>
            <person name="Tokuoka M."/>
            <person name="Yagi K."/>
            <person name="Yoshizaki F."/>
            <person name="Wada S."/>
            <person name="Zhang C."/>
            <person name="Hyatt P.D."/>
            <person name="Larimer F."/>
            <person name="Detter C."/>
            <person name="Doggett N."/>
            <person name="Glavina T."/>
            <person name="Hawkins T."/>
            <person name="Richardson P."/>
            <person name="Lucas S."/>
            <person name="Kohara Y."/>
            <person name="Levine M."/>
            <person name="Satoh N."/>
            <person name="Rokhsar D.S."/>
        </authorList>
    </citation>
    <scope>NUCLEOTIDE SEQUENCE [LARGE SCALE GENOMIC DNA]</scope>
</reference>
<dbReference type="Pfam" id="PF00930">
    <property type="entry name" value="DPPIV_N"/>
    <property type="match status" value="1"/>
</dbReference>
<dbReference type="FunFam" id="3.40.50.1820:FF:000003">
    <property type="entry name" value="Dipeptidyl peptidase 4"/>
    <property type="match status" value="1"/>
</dbReference>
<feature type="domain" description="Peptidase S9 prolyl oligopeptidase catalytic" evidence="4">
    <location>
        <begin position="579"/>
        <end position="777"/>
    </location>
</feature>
<dbReference type="SUPFAM" id="SSF53474">
    <property type="entry name" value="alpha/beta-Hydrolases"/>
    <property type="match status" value="1"/>
</dbReference>
<evidence type="ECO:0000256" key="3">
    <source>
        <dbReference type="SAM" id="SignalP"/>
    </source>
</evidence>
<dbReference type="GO" id="GO:0008236">
    <property type="term" value="F:serine-type peptidase activity"/>
    <property type="evidence" value="ECO:0007669"/>
    <property type="project" value="InterPro"/>
</dbReference>